<organism evidence="3">
    <name type="scientific">Perkinsus marinus (strain ATCC 50983 / TXsc)</name>
    <dbReference type="NCBI Taxonomy" id="423536"/>
    <lineage>
        <taxon>Eukaryota</taxon>
        <taxon>Sar</taxon>
        <taxon>Alveolata</taxon>
        <taxon>Perkinsozoa</taxon>
        <taxon>Perkinsea</taxon>
        <taxon>Perkinsida</taxon>
        <taxon>Perkinsidae</taxon>
        <taxon>Perkinsus</taxon>
    </lineage>
</organism>
<gene>
    <name evidence="2" type="ORF">Pmar_PMAR007617</name>
</gene>
<evidence type="ECO:0000313" key="3">
    <source>
        <dbReference type="Proteomes" id="UP000007800"/>
    </source>
</evidence>
<dbReference type="RefSeq" id="XP_002769206.1">
    <property type="nucleotide sequence ID" value="XM_002769160.1"/>
</dbReference>
<dbReference type="Proteomes" id="UP000007800">
    <property type="component" value="Unassembled WGS sequence"/>
</dbReference>
<sequence>MGEYRAEKRKLEMTALPADEAVLRREHTAITQDVLDRFDSDEETVADSAAYKDFRSQLDRNMGAEWDRLRKKNIELWKVHSDDATACALEMNQKYIKESCPQGWMCLFMLWPSAHAARVKSNLDECFDTKASVKMPISMRQAVFDSWYEKELGKEAAEVRQNLMVFLFTLTLPVVWIKELVCAEKHEDGRGAVSRNYGDELSADEASELIGAPFNADFGRGMDTGMILPMGGFSLIPMNELYDAIDDVHELAGGDKAAIARAQQPKRLRHGMVPVGNVLNELLGQMLSQMMTGSLGGIEGESTFSMNTTASEVVIAGQIPKQTLRSELGEEDNGITVKQIGRGIALQVRKTDGPLVTEIQRYYPMSDDCLLEKTKVVYDQKSGKLRVTVPRNSDMSATDGGTVSNPGAHSEEIKRQLDEEAQRDGVKVRFGDDDTLTVIVPTSLGRMARFNGSRIELESGRVVTIPVEVKTLLDEYEADELDAREYTFRSSEVSRKIPITNDEL</sequence>
<protein>
    <submittedName>
        <fullName evidence="2">Uncharacterized protein</fullName>
    </submittedName>
</protein>
<evidence type="ECO:0000313" key="2">
    <source>
        <dbReference type="EMBL" id="EER01924.1"/>
    </source>
</evidence>
<reference evidence="2 3" key="1">
    <citation type="submission" date="2008-07" db="EMBL/GenBank/DDBJ databases">
        <authorList>
            <person name="El-Sayed N."/>
            <person name="Caler E."/>
            <person name="Inman J."/>
            <person name="Amedeo P."/>
            <person name="Hass B."/>
            <person name="Wortman J."/>
        </authorList>
    </citation>
    <scope>NUCLEOTIDE SEQUENCE [LARGE SCALE GENOMIC DNA]</scope>
    <source>
        <strain evidence="3">ATCC 50983 / TXsc</strain>
    </source>
</reference>
<feature type="compositionally biased region" description="Polar residues" evidence="1">
    <location>
        <begin position="391"/>
        <end position="407"/>
    </location>
</feature>
<dbReference type="EMBL" id="GG683573">
    <property type="protein sequence ID" value="EER01924.1"/>
    <property type="molecule type" value="Genomic_DNA"/>
</dbReference>
<dbReference type="AlphaFoldDB" id="C5LMN3"/>
<feature type="region of interest" description="Disordered" evidence="1">
    <location>
        <begin position="391"/>
        <end position="410"/>
    </location>
</feature>
<dbReference type="OrthoDB" id="2135133at2759"/>
<keyword evidence="3" id="KW-1185">Reference proteome</keyword>
<proteinExistence type="predicted"/>
<dbReference type="GeneID" id="9054639"/>
<name>C5LMN3_PERM5</name>
<accession>C5LMN3</accession>
<dbReference type="InParanoid" id="C5LMN3"/>
<evidence type="ECO:0000256" key="1">
    <source>
        <dbReference type="SAM" id="MobiDB-lite"/>
    </source>
</evidence>